<evidence type="ECO:0000313" key="9">
    <source>
        <dbReference type="EMBL" id="QCQ22717.1"/>
    </source>
</evidence>
<dbReference type="PANTHER" id="PTHR45790">
    <property type="entry name" value="SIROHEME SYNTHASE-RELATED"/>
    <property type="match status" value="1"/>
</dbReference>
<evidence type="ECO:0000313" key="10">
    <source>
        <dbReference type="Proteomes" id="UP000298602"/>
    </source>
</evidence>
<comment type="pathway">
    <text evidence="1">Cofactor biosynthesis; adenosylcobalamin biosynthesis.</text>
</comment>
<evidence type="ECO:0000256" key="2">
    <source>
        <dbReference type="ARBA" id="ARBA00005879"/>
    </source>
</evidence>
<dbReference type="SUPFAM" id="SSF53790">
    <property type="entry name" value="Tetrapyrrole methylase"/>
    <property type="match status" value="1"/>
</dbReference>
<dbReference type="InterPro" id="IPR014776">
    <property type="entry name" value="4pyrrole_Mease_sub2"/>
</dbReference>
<proteinExistence type="inferred from homology"/>
<evidence type="ECO:0000256" key="7">
    <source>
        <dbReference type="RuleBase" id="RU003960"/>
    </source>
</evidence>
<evidence type="ECO:0000259" key="8">
    <source>
        <dbReference type="Pfam" id="PF00590"/>
    </source>
</evidence>
<dbReference type="EC" id="2.1.1.133" evidence="9"/>
<dbReference type="Pfam" id="PF00590">
    <property type="entry name" value="TP_methylase"/>
    <property type="match status" value="1"/>
</dbReference>
<keyword evidence="10" id="KW-1185">Reference proteome</keyword>
<reference evidence="9 10" key="1">
    <citation type="submission" date="2019-05" db="EMBL/GenBank/DDBJ databases">
        <title>The Complete Genome Sequence of the n-alkane-degrading Desulfoglaeba alkanexedens ALDC reveals multiple alkylsuccinate synthase gene clusters.</title>
        <authorList>
            <person name="Callaghan A.V."/>
            <person name="Davidova I.A."/>
            <person name="Duncan K.E."/>
            <person name="Morris B."/>
            <person name="McInerney M.J."/>
        </authorList>
    </citation>
    <scope>NUCLEOTIDE SEQUENCE [LARGE SCALE GENOMIC DNA]</scope>
    <source>
        <strain evidence="9 10">ALDC</strain>
    </source>
</reference>
<dbReference type="GO" id="GO:0009236">
    <property type="term" value="P:cobalamin biosynthetic process"/>
    <property type="evidence" value="ECO:0007669"/>
    <property type="project" value="UniProtKB-UniPathway"/>
</dbReference>
<keyword evidence="4 7" id="KW-0489">Methyltransferase</keyword>
<dbReference type="InterPro" id="IPR050161">
    <property type="entry name" value="Siro_Cobalamin_biosynth"/>
</dbReference>
<dbReference type="InterPro" id="IPR000878">
    <property type="entry name" value="4pyrrol_Mease"/>
</dbReference>
<feature type="domain" description="Tetrapyrrole methylase" evidence="8">
    <location>
        <begin position="5"/>
        <end position="209"/>
    </location>
</feature>
<dbReference type="EMBL" id="CP040098">
    <property type="protein sequence ID" value="QCQ22717.1"/>
    <property type="molecule type" value="Genomic_DNA"/>
</dbReference>
<evidence type="ECO:0000256" key="5">
    <source>
        <dbReference type="ARBA" id="ARBA00022679"/>
    </source>
</evidence>
<evidence type="ECO:0000256" key="3">
    <source>
        <dbReference type="ARBA" id="ARBA00022573"/>
    </source>
</evidence>
<dbReference type="InterPro" id="IPR006362">
    <property type="entry name" value="Cbl_synth_CobM/CibF"/>
</dbReference>
<reference evidence="9 10" key="2">
    <citation type="submission" date="2019-05" db="EMBL/GenBank/DDBJ databases">
        <authorList>
            <person name="Suflita J.M."/>
            <person name="Marks C.R."/>
        </authorList>
    </citation>
    <scope>NUCLEOTIDE SEQUENCE [LARGE SCALE GENOMIC DNA]</scope>
    <source>
        <strain evidence="9 10">ALDC</strain>
    </source>
</reference>
<dbReference type="InterPro" id="IPR014777">
    <property type="entry name" value="4pyrrole_Mease_sub1"/>
</dbReference>
<dbReference type="InterPro" id="IPR035996">
    <property type="entry name" value="4pyrrol_Methylase_sf"/>
</dbReference>
<dbReference type="PANTHER" id="PTHR45790:SF4">
    <property type="entry name" value="COBALT-PRECORRIN-4 C(11)-METHYLTRANSFERASE"/>
    <property type="match status" value="1"/>
</dbReference>
<keyword evidence="3" id="KW-0169">Cobalamin biosynthesis</keyword>
<sequence>MRHAIVFVGAGPGDPELITVKGRRLIEEADRIVYAGSLVPERLLAARKPGAEIFDSAPLTLTETHAFLLEGYRAGLRVVRLHTGDPGLYGAVREQMDLLDRDGVPYEVVPGVTAAFAAAAALKRQLTLPEVSQTVIFTRCSGRTPVPERESLQSLAAHRSTLAIYLSVHHLDRVVEDLLVHYPRETPVVVAYRVGWPDERLVQGTLETIVDRVRSEGIARQALILVGEVLEIGRQAPRSKLYDAGFEHGFRPGRTRGD</sequence>
<dbReference type="PROSITE" id="PS00840">
    <property type="entry name" value="SUMT_2"/>
    <property type="match status" value="1"/>
</dbReference>
<dbReference type="CDD" id="cd11641">
    <property type="entry name" value="Precorrin-4_C11-MT"/>
    <property type="match status" value="1"/>
</dbReference>
<dbReference type="PROSITE" id="PS00839">
    <property type="entry name" value="SUMT_1"/>
    <property type="match status" value="1"/>
</dbReference>
<comment type="similarity">
    <text evidence="2 7">Belongs to the precorrin methyltransferase family.</text>
</comment>
<dbReference type="Gene3D" id="3.30.950.10">
    <property type="entry name" value="Methyltransferase, Cobalt-precorrin-4 Transmethylase, Domain 2"/>
    <property type="match status" value="1"/>
</dbReference>
<dbReference type="RefSeq" id="WP_137425001.1">
    <property type="nucleotide sequence ID" value="NZ_CP040098.1"/>
</dbReference>
<dbReference type="GO" id="GO:0032259">
    <property type="term" value="P:methylation"/>
    <property type="evidence" value="ECO:0007669"/>
    <property type="project" value="UniProtKB-KW"/>
</dbReference>
<dbReference type="GO" id="GO:0046026">
    <property type="term" value="F:precorrin-4 C11-methyltransferase activity"/>
    <property type="evidence" value="ECO:0007669"/>
    <property type="project" value="UniProtKB-EC"/>
</dbReference>
<dbReference type="UniPathway" id="UPA00148"/>
<dbReference type="Proteomes" id="UP000298602">
    <property type="component" value="Chromosome"/>
</dbReference>
<evidence type="ECO:0000256" key="1">
    <source>
        <dbReference type="ARBA" id="ARBA00004953"/>
    </source>
</evidence>
<dbReference type="InterPro" id="IPR003043">
    <property type="entry name" value="Uropor_MeTrfase_CS"/>
</dbReference>
<keyword evidence="6" id="KW-0949">S-adenosyl-L-methionine</keyword>
<accession>A0A4P8L412</accession>
<dbReference type="AlphaFoldDB" id="A0A4P8L412"/>
<evidence type="ECO:0000256" key="6">
    <source>
        <dbReference type="ARBA" id="ARBA00022691"/>
    </source>
</evidence>
<dbReference type="NCBIfam" id="TIGR01465">
    <property type="entry name" value="cobM_cbiF"/>
    <property type="match status" value="1"/>
</dbReference>
<dbReference type="KEGG" id="dax:FDQ92_11360"/>
<protein>
    <submittedName>
        <fullName evidence="9">Precorrin-4 C(11)-methyltransferase</fullName>
        <ecNumber evidence="9">2.1.1.133</ecNumber>
    </submittedName>
</protein>
<organism evidence="9 10">
    <name type="scientific">Desulfoglaeba alkanexedens ALDC</name>
    <dbReference type="NCBI Taxonomy" id="980445"/>
    <lineage>
        <taxon>Bacteria</taxon>
        <taxon>Pseudomonadati</taxon>
        <taxon>Thermodesulfobacteriota</taxon>
        <taxon>Syntrophobacteria</taxon>
        <taxon>Syntrophobacterales</taxon>
        <taxon>Syntrophobacteraceae</taxon>
        <taxon>Desulfoglaeba</taxon>
    </lineage>
</organism>
<evidence type="ECO:0000256" key="4">
    <source>
        <dbReference type="ARBA" id="ARBA00022603"/>
    </source>
</evidence>
<dbReference type="Gene3D" id="3.40.1010.10">
    <property type="entry name" value="Cobalt-precorrin-4 Transmethylase, Domain 1"/>
    <property type="match status" value="1"/>
</dbReference>
<name>A0A4P8L412_9BACT</name>
<keyword evidence="5 7" id="KW-0808">Transferase</keyword>
<gene>
    <name evidence="9" type="primary">cobM</name>
    <name evidence="9" type="ORF">FDQ92_11360</name>
</gene>
<dbReference type="OrthoDB" id="9815856at2"/>